<dbReference type="STRING" id="2070753.A0A3A2ZD92"/>
<organism evidence="3 4">
    <name type="scientific">Aspergillus sclerotialis</name>
    <dbReference type="NCBI Taxonomy" id="2070753"/>
    <lineage>
        <taxon>Eukaryota</taxon>
        <taxon>Fungi</taxon>
        <taxon>Dikarya</taxon>
        <taxon>Ascomycota</taxon>
        <taxon>Pezizomycotina</taxon>
        <taxon>Eurotiomycetes</taxon>
        <taxon>Eurotiomycetidae</taxon>
        <taxon>Eurotiales</taxon>
        <taxon>Aspergillaceae</taxon>
        <taxon>Aspergillus</taxon>
        <taxon>Aspergillus subgen. Polypaecilum</taxon>
    </lineage>
</organism>
<evidence type="ECO:0000313" key="3">
    <source>
        <dbReference type="EMBL" id="RJE19277.1"/>
    </source>
</evidence>
<feature type="compositionally biased region" description="Basic and acidic residues" evidence="1">
    <location>
        <begin position="201"/>
        <end position="221"/>
    </location>
</feature>
<feature type="domain" description="Ell binding protein Ebp1 C-terminal" evidence="2">
    <location>
        <begin position="541"/>
        <end position="756"/>
    </location>
</feature>
<name>A0A3A2ZD92_9EURO</name>
<feature type="region of interest" description="Disordered" evidence="1">
    <location>
        <begin position="142"/>
        <end position="279"/>
    </location>
</feature>
<feature type="compositionally biased region" description="Polar residues" evidence="1">
    <location>
        <begin position="368"/>
        <end position="384"/>
    </location>
</feature>
<dbReference type="OrthoDB" id="284473at2759"/>
<feature type="region of interest" description="Disordered" evidence="1">
    <location>
        <begin position="368"/>
        <end position="396"/>
    </location>
</feature>
<gene>
    <name evidence="3" type="ORF">PHISCL_08381</name>
</gene>
<accession>A0A3A2ZD92</accession>
<evidence type="ECO:0000313" key="4">
    <source>
        <dbReference type="Proteomes" id="UP000266188"/>
    </source>
</evidence>
<feature type="compositionally biased region" description="Basic and acidic residues" evidence="1">
    <location>
        <begin position="430"/>
        <end position="463"/>
    </location>
</feature>
<evidence type="ECO:0000259" key="2">
    <source>
        <dbReference type="Pfam" id="PF21204"/>
    </source>
</evidence>
<feature type="compositionally biased region" description="Polar residues" evidence="1">
    <location>
        <begin position="479"/>
        <end position="490"/>
    </location>
</feature>
<proteinExistence type="predicted"/>
<feature type="region of interest" description="Disordered" evidence="1">
    <location>
        <begin position="1"/>
        <end position="26"/>
    </location>
</feature>
<comment type="caution">
    <text evidence="3">The sequence shown here is derived from an EMBL/GenBank/DDBJ whole genome shotgun (WGS) entry which is preliminary data.</text>
</comment>
<feature type="compositionally biased region" description="Polar residues" evidence="1">
    <location>
        <begin position="174"/>
        <end position="193"/>
    </location>
</feature>
<dbReference type="Pfam" id="PF21204">
    <property type="entry name" value="Ebp1_C"/>
    <property type="match status" value="1"/>
</dbReference>
<dbReference type="EMBL" id="MVGC01000427">
    <property type="protein sequence ID" value="RJE19277.1"/>
    <property type="molecule type" value="Genomic_DNA"/>
</dbReference>
<reference evidence="4" key="1">
    <citation type="submission" date="2017-02" db="EMBL/GenBank/DDBJ databases">
        <authorList>
            <person name="Tafer H."/>
            <person name="Lopandic K."/>
        </authorList>
    </citation>
    <scope>NUCLEOTIDE SEQUENCE [LARGE SCALE GENOMIC DNA]</scope>
    <source>
        <strain evidence="4">CBS 366.77</strain>
    </source>
</reference>
<dbReference type="InterPro" id="IPR049403">
    <property type="entry name" value="Ebp1_C"/>
</dbReference>
<dbReference type="AlphaFoldDB" id="A0A3A2ZD92"/>
<feature type="compositionally biased region" description="Polar residues" evidence="1">
    <location>
        <begin position="539"/>
        <end position="556"/>
    </location>
</feature>
<sequence length="815" mass="91112">MSVKQSPSFANHGIRNPQCSRKELSAQEPGLIDQRLKQLKEEVLPFYPFLLTVPTDVPFRLGSRFVNNWAVGKEGPFTPEEQQLQYLTFLTHHEGDSLLVAVGDWSDEPGKAIMDPSRAQNSVRTPSSGLVKKRISLNDYKTKRNNGTSALAAGQDVPGRADHKQHALKMSCAEKNNSPKQVDTISSTRSPIQANARRKHLSESPRERSSSPKEMHSEMPSKRQRLSPEISRSKPTHSKSSKLPTLLSPTLPPASRSPRLPRLLSPTLPPDIEKELSRPDEELSVFDLSQTRSFSHSVFSEGLASKAKSPSHDSAPSDVRGANVQSSHAQPQGGADKDSSTGLDYASTVYHETFGADVLHRKANTSQQLGSNLIPGTNMSSANPRENHHAPPSKPRLILKLKYGRSNRKRVEALLKFSGKRRVTQPSSAQDRDNHEPLHIKREEQGMPRLSMSDERKINHVENYRATSQPKERPKELRASTSEKQAQTPASVPEISTAVQPQYDKAKQIPTTVLPKDHRGRTPRQTELTDEKTPVSPALKSSSRDTGAISKSSPPSDQKPRHDWERRAWKDEFHRFGNLGRELKHAADRHMAKEGDSAVDQKLAVATAIEAIFCFILAFVADDQSKALARQVGESSNWLSILAYWRVVKKNSTPYPALYSLCHILGAVSYDAIHALDLERLAISPIPGEHNAGPAASSDRDIIVPDEGNRAMKEFLELKNRLPESFKESRRLWLEGTRRLSEDVLASEYPVTWSKRSRNYSERGRQQVKVGDYSGDFFLPLERTSLPLEIVRFGWSMLTEWCTKEGVGWKGRLNL</sequence>
<dbReference type="Proteomes" id="UP000266188">
    <property type="component" value="Unassembled WGS sequence"/>
</dbReference>
<protein>
    <recommendedName>
        <fullName evidence="2">Ell binding protein Ebp1 C-terminal domain-containing protein</fullName>
    </recommendedName>
</protein>
<feature type="compositionally biased region" description="Low complexity" evidence="1">
    <location>
        <begin position="241"/>
        <end position="266"/>
    </location>
</feature>
<evidence type="ECO:0000256" key="1">
    <source>
        <dbReference type="SAM" id="MobiDB-lite"/>
    </source>
</evidence>
<feature type="region of interest" description="Disordered" evidence="1">
    <location>
        <begin position="304"/>
        <end position="342"/>
    </location>
</feature>
<keyword evidence="4" id="KW-1185">Reference proteome</keyword>
<feature type="region of interest" description="Disordered" evidence="1">
    <location>
        <begin position="416"/>
        <end position="563"/>
    </location>
</feature>